<dbReference type="Gene3D" id="1.10.10.10">
    <property type="entry name" value="Winged helix-like DNA-binding domain superfamily/Winged helix DNA-binding domain"/>
    <property type="match status" value="1"/>
</dbReference>
<dbReference type="Proteomes" id="UP001516061">
    <property type="component" value="Unassembled WGS sequence"/>
</dbReference>
<comment type="similarity">
    <text evidence="1">Belongs to the sigma-70 factor family. ECF subfamily.</text>
</comment>
<feature type="domain" description="RNA polymerase sigma factor 70 region 4 type 2" evidence="6">
    <location>
        <begin position="116"/>
        <end position="168"/>
    </location>
</feature>
<evidence type="ECO:0000313" key="8">
    <source>
        <dbReference type="Proteomes" id="UP001516061"/>
    </source>
</evidence>
<feature type="domain" description="RNA polymerase sigma-70 region 2" evidence="5">
    <location>
        <begin position="22"/>
        <end position="78"/>
    </location>
</feature>
<keyword evidence="2" id="KW-0805">Transcription regulation</keyword>
<dbReference type="InterPro" id="IPR013325">
    <property type="entry name" value="RNA_pol_sigma_r2"/>
</dbReference>
<gene>
    <name evidence="7" type="ORF">HNQ01_002355</name>
</gene>
<protein>
    <submittedName>
        <fullName evidence="7">RNA polymerase sigma-70 factor (ECF subfamily)</fullName>
    </submittedName>
</protein>
<dbReference type="PANTHER" id="PTHR43133:SF25">
    <property type="entry name" value="RNA POLYMERASE SIGMA FACTOR RFAY-RELATED"/>
    <property type="match status" value="1"/>
</dbReference>
<dbReference type="Pfam" id="PF08281">
    <property type="entry name" value="Sigma70_r4_2"/>
    <property type="match status" value="1"/>
</dbReference>
<evidence type="ECO:0000256" key="4">
    <source>
        <dbReference type="ARBA" id="ARBA00023163"/>
    </source>
</evidence>
<keyword evidence="4" id="KW-0804">Transcription</keyword>
<dbReference type="InterPro" id="IPR014284">
    <property type="entry name" value="RNA_pol_sigma-70_dom"/>
</dbReference>
<evidence type="ECO:0000313" key="7">
    <source>
        <dbReference type="EMBL" id="NRT56612.1"/>
    </source>
</evidence>
<reference evidence="7 8" key="1">
    <citation type="submission" date="2020-05" db="EMBL/GenBank/DDBJ databases">
        <title>Genomic Encyclopedia of Type Strains, Phase IV (KMG-V): Genome sequencing to study the core and pangenomes of soil and plant-associated prokaryotes.</title>
        <authorList>
            <person name="Whitman W."/>
        </authorList>
    </citation>
    <scope>NUCLEOTIDE SEQUENCE [LARGE SCALE GENOMIC DNA]</scope>
    <source>
        <strain evidence="7 8">C29</strain>
    </source>
</reference>
<evidence type="ECO:0000256" key="1">
    <source>
        <dbReference type="ARBA" id="ARBA00010641"/>
    </source>
</evidence>
<dbReference type="Gene3D" id="1.10.1740.10">
    <property type="match status" value="1"/>
</dbReference>
<dbReference type="InterPro" id="IPR013324">
    <property type="entry name" value="RNA_pol_sigma_r3/r4-like"/>
</dbReference>
<evidence type="ECO:0000259" key="5">
    <source>
        <dbReference type="Pfam" id="PF04542"/>
    </source>
</evidence>
<dbReference type="InterPro" id="IPR036388">
    <property type="entry name" value="WH-like_DNA-bd_sf"/>
</dbReference>
<dbReference type="InterPro" id="IPR039425">
    <property type="entry name" value="RNA_pol_sigma-70-like"/>
</dbReference>
<proteinExistence type="inferred from homology"/>
<comment type="caution">
    <text evidence="7">The sequence shown here is derived from an EMBL/GenBank/DDBJ whole genome shotgun (WGS) entry which is preliminary data.</text>
</comment>
<evidence type="ECO:0000256" key="3">
    <source>
        <dbReference type="ARBA" id="ARBA00023082"/>
    </source>
</evidence>
<dbReference type="Pfam" id="PF04542">
    <property type="entry name" value="Sigma70_r2"/>
    <property type="match status" value="1"/>
</dbReference>
<dbReference type="EMBL" id="JABSNM010000009">
    <property type="protein sequence ID" value="NRT56612.1"/>
    <property type="molecule type" value="Genomic_DNA"/>
</dbReference>
<dbReference type="RefSeq" id="WP_173805623.1">
    <property type="nucleotide sequence ID" value="NZ_JABSNM010000009.1"/>
</dbReference>
<organism evidence="7 8">
    <name type="scientific">Sphaerotilus uruguayifluvii</name>
    <dbReference type="NCBI Taxonomy" id="2735897"/>
    <lineage>
        <taxon>Bacteria</taxon>
        <taxon>Pseudomonadati</taxon>
        <taxon>Pseudomonadota</taxon>
        <taxon>Betaproteobacteria</taxon>
        <taxon>Burkholderiales</taxon>
        <taxon>Sphaerotilaceae</taxon>
        <taxon>Sphaerotilus</taxon>
    </lineage>
</organism>
<dbReference type="SUPFAM" id="SSF88946">
    <property type="entry name" value="Sigma2 domain of RNA polymerase sigma factors"/>
    <property type="match status" value="1"/>
</dbReference>
<dbReference type="PANTHER" id="PTHR43133">
    <property type="entry name" value="RNA POLYMERASE ECF-TYPE SIGMA FACTO"/>
    <property type="match status" value="1"/>
</dbReference>
<sequence>MTAGGTTSAFEAAIVPWLDAGYNLARWLLRDEAQAEYAVQEAVLRALRYFHALRGGEARAWFLGIVRKTCFTHLEQRRDGREQNGLEDDHLEVLQWSAGLAGQDPALLVEQSQGRGRVDAAIRALSPPLREVLVLRELEELDYAEIAQVVGIPIGTVMSRLSRARAQLKMRLSPTGQAGRS</sequence>
<dbReference type="SUPFAM" id="SSF88659">
    <property type="entry name" value="Sigma3 and sigma4 domains of RNA polymerase sigma factors"/>
    <property type="match status" value="1"/>
</dbReference>
<name>A0ABX2G2U8_9BURK</name>
<evidence type="ECO:0000259" key="6">
    <source>
        <dbReference type="Pfam" id="PF08281"/>
    </source>
</evidence>
<accession>A0ABX2G2U8</accession>
<dbReference type="NCBIfam" id="TIGR02937">
    <property type="entry name" value="sigma70-ECF"/>
    <property type="match status" value="1"/>
</dbReference>
<keyword evidence="3" id="KW-0731">Sigma factor</keyword>
<dbReference type="InterPro" id="IPR013249">
    <property type="entry name" value="RNA_pol_sigma70_r4_t2"/>
</dbReference>
<keyword evidence="8" id="KW-1185">Reference proteome</keyword>
<evidence type="ECO:0000256" key="2">
    <source>
        <dbReference type="ARBA" id="ARBA00023015"/>
    </source>
</evidence>
<dbReference type="InterPro" id="IPR007627">
    <property type="entry name" value="RNA_pol_sigma70_r2"/>
</dbReference>
<dbReference type="CDD" id="cd06171">
    <property type="entry name" value="Sigma70_r4"/>
    <property type="match status" value="1"/>
</dbReference>